<sequence>MTELVSHSHGDNGIFVGKKKKEKTSTNRKTKGKDKSQVKRPESKNDIDLEEQSGGEADHGEIYIVSSRDEHCFKGMKKWITQFHQIRPGMNVLQQQIDDFITAHEEKLKQERKEREARAADGGWTVVVHNEGRKKTTDSESGIVVGSVAQAAVENKMAKKKCREVGLDVYRSQKKEAQRNEMMMLQSKFDEDNKRLQQLRAAFPTLDIEFLLSMQASYMDTSTSNKTKHILW</sequence>
<dbReference type="EMBL" id="CM039428">
    <property type="protein sequence ID" value="KAI4352573.1"/>
    <property type="molecule type" value="Genomic_DNA"/>
</dbReference>
<organism evidence="1 2">
    <name type="scientific">Bauhinia variegata</name>
    <name type="common">Purple orchid tree</name>
    <name type="synonym">Phanera variegata</name>
    <dbReference type="NCBI Taxonomy" id="167791"/>
    <lineage>
        <taxon>Eukaryota</taxon>
        <taxon>Viridiplantae</taxon>
        <taxon>Streptophyta</taxon>
        <taxon>Embryophyta</taxon>
        <taxon>Tracheophyta</taxon>
        <taxon>Spermatophyta</taxon>
        <taxon>Magnoliopsida</taxon>
        <taxon>eudicotyledons</taxon>
        <taxon>Gunneridae</taxon>
        <taxon>Pentapetalae</taxon>
        <taxon>rosids</taxon>
        <taxon>fabids</taxon>
        <taxon>Fabales</taxon>
        <taxon>Fabaceae</taxon>
        <taxon>Cercidoideae</taxon>
        <taxon>Cercideae</taxon>
        <taxon>Bauhiniinae</taxon>
        <taxon>Bauhinia</taxon>
    </lineage>
</organism>
<proteinExistence type="predicted"/>
<evidence type="ECO:0000313" key="2">
    <source>
        <dbReference type="Proteomes" id="UP000828941"/>
    </source>
</evidence>
<evidence type="ECO:0000313" key="1">
    <source>
        <dbReference type="EMBL" id="KAI4352573.1"/>
    </source>
</evidence>
<name>A0ACB9PVT2_BAUVA</name>
<accession>A0ACB9PVT2</accession>
<dbReference type="Proteomes" id="UP000828941">
    <property type="component" value="Chromosome 3"/>
</dbReference>
<keyword evidence="2" id="KW-1185">Reference proteome</keyword>
<protein>
    <submittedName>
        <fullName evidence="1">Uncharacterized protein</fullName>
    </submittedName>
</protein>
<reference evidence="1 2" key="1">
    <citation type="journal article" date="2022" name="DNA Res.">
        <title>Chromosomal-level genome assembly of the orchid tree Bauhinia variegata (Leguminosae; Cercidoideae) supports the allotetraploid origin hypothesis of Bauhinia.</title>
        <authorList>
            <person name="Zhong Y."/>
            <person name="Chen Y."/>
            <person name="Zheng D."/>
            <person name="Pang J."/>
            <person name="Liu Y."/>
            <person name="Luo S."/>
            <person name="Meng S."/>
            <person name="Qian L."/>
            <person name="Wei D."/>
            <person name="Dai S."/>
            <person name="Zhou R."/>
        </authorList>
    </citation>
    <scope>NUCLEOTIDE SEQUENCE [LARGE SCALE GENOMIC DNA]</scope>
    <source>
        <strain evidence="1">BV-YZ2020</strain>
    </source>
</reference>
<gene>
    <name evidence="1" type="ORF">L6164_006811</name>
</gene>
<comment type="caution">
    <text evidence="1">The sequence shown here is derived from an EMBL/GenBank/DDBJ whole genome shotgun (WGS) entry which is preliminary data.</text>
</comment>